<gene>
    <name evidence="1" type="ORF">TNCT_77471</name>
</gene>
<evidence type="ECO:0000313" key="1">
    <source>
        <dbReference type="EMBL" id="GFR14929.1"/>
    </source>
</evidence>
<dbReference type="Proteomes" id="UP000887116">
    <property type="component" value="Unassembled WGS sequence"/>
</dbReference>
<sequence length="120" mass="13512">MDESIKATDTSQAGLFMYKNDGYLKIVEDCVIALRSTTRGKDLYSSLTQTLKKYDFSNLSATWFEIYDWIGSISTLLQSNGKASGNNTLTFHCIIRKENTSEKSFPCDDCCIKSDQLHSV</sequence>
<name>A0A8X6I3W7_TRICU</name>
<reference evidence="1" key="1">
    <citation type="submission" date="2020-07" db="EMBL/GenBank/DDBJ databases">
        <title>Multicomponent nature underlies the extraordinary mechanical properties of spider dragline silk.</title>
        <authorList>
            <person name="Kono N."/>
            <person name="Nakamura H."/>
            <person name="Mori M."/>
            <person name="Yoshida Y."/>
            <person name="Ohtoshi R."/>
            <person name="Malay A.D."/>
            <person name="Moran D.A.P."/>
            <person name="Tomita M."/>
            <person name="Numata K."/>
            <person name="Arakawa K."/>
        </authorList>
    </citation>
    <scope>NUCLEOTIDE SEQUENCE</scope>
</reference>
<protein>
    <submittedName>
        <fullName evidence="1">Uncharacterized protein</fullName>
    </submittedName>
</protein>
<dbReference type="EMBL" id="BMAO01017330">
    <property type="protein sequence ID" value="GFR14929.1"/>
    <property type="molecule type" value="Genomic_DNA"/>
</dbReference>
<keyword evidence="2" id="KW-1185">Reference proteome</keyword>
<dbReference type="AlphaFoldDB" id="A0A8X6I3W7"/>
<accession>A0A8X6I3W7</accession>
<proteinExistence type="predicted"/>
<organism evidence="1 2">
    <name type="scientific">Trichonephila clavata</name>
    <name type="common">Joro spider</name>
    <name type="synonym">Nephila clavata</name>
    <dbReference type="NCBI Taxonomy" id="2740835"/>
    <lineage>
        <taxon>Eukaryota</taxon>
        <taxon>Metazoa</taxon>
        <taxon>Ecdysozoa</taxon>
        <taxon>Arthropoda</taxon>
        <taxon>Chelicerata</taxon>
        <taxon>Arachnida</taxon>
        <taxon>Araneae</taxon>
        <taxon>Araneomorphae</taxon>
        <taxon>Entelegynae</taxon>
        <taxon>Araneoidea</taxon>
        <taxon>Nephilidae</taxon>
        <taxon>Trichonephila</taxon>
    </lineage>
</organism>
<comment type="caution">
    <text evidence="1">The sequence shown here is derived from an EMBL/GenBank/DDBJ whole genome shotgun (WGS) entry which is preliminary data.</text>
</comment>
<evidence type="ECO:0000313" key="2">
    <source>
        <dbReference type="Proteomes" id="UP000887116"/>
    </source>
</evidence>